<accession>A0A1Q3BW55</accession>
<proteinExistence type="predicted"/>
<organism evidence="1 2">
    <name type="scientific">Cephalotus follicularis</name>
    <name type="common">Albany pitcher plant</name>
    <dbReference type="NCBI Taxonomy" id="3775"/>
    <lineage>
        <taxon>Eukaryota</taxon>
        <taxon>Viridiplantae</taxon>
        <taxon>Streptophyta</taxon>
        <taxon>Embryophyta</taxon>
        <taxon>Tracheophyta</taxon>
        <taxon>Spermatophyta</taxon>
        <taxon>Magnoliopsida</taxon>
        <taxon>eudicotyledons</taxon>
        <taxon>Gunneridae</taxon>
        <taxon>Pentapetalae</taxon>
        <taxon>rosids</taxon>
        <taxon>fabids</taxon>
        <taxon>Oxalidales</taxon>
        <taxon>Cephalotaceae</taxon>
        <taxon>Cephalotus</taxon>
    </lineage>
</organism>
<protein>
    <submittedName>
        <fullName evidence="1">Uncharacterized protein</fullName>
    </submittedName>
</protein>
<reference evidence="2" key="1">
    <citation type="submission" date="2016-04" db="EMBL/GenBank/DDBJ databases">
        <title>Cephalotus genome sequencing.</title>
        <authorList>
            <person name="Fukushima K."/>
            <person name="Hasebe M."/>
            <person name="Fang X."/>
        </authorList>
    </citation>
    <scope>NUCLEOTIDE SEQUENCE [LARGE SCALE GENOMIC DNA]</scope>
    <source>
        <strain evidence="2">cv. St1</strain>
    </source>
</reference>
<dbReference type="EMBL" id="BDDD01000975">
    <property type="protein sequence ID" value="GAV72215.1"/>
    <property type="molecule type" value="Genomic_DNA"/>
</dbReference>
<feature type="non-terminal residue" evidence="1">
    <location>
        <position position="1"/>
    </location>
</feature>
<dbReference type="Proteomes" id="UP000187406">
    <property type="component" value="Unassembled WGS sequence"/>
</dbReference>
<name>A0A1Q3BW55_CEPFO</name>
<keyword evidence="2" id="KW-1185">Reference proteome</keyword>
<evidence type="ECO:0000313" key="2">
    <source>
        <dbReference type="Proteomes" id="UP000187406"/>
    </source>
</evidence>
<sequence>ITYIITNNK</sequence>
<evidence type="ECO:0000313" key="1">
    <source>
        <dbReference type="EMBL" id="GAV72215.1"/>
    </source>
</evidence>
<gene>
    <name evidence="1" type="ORF">CFOL_v3_15704</name>
</gene>
<comment type="caution">
    <text evidence="1">The sequence shown here is derived from an EMBL/GenBank/DDBJ whole genome shotgun (WGS) entry which is preliminary data.</text>
</comment>
<dbReference type="OrthoDB" id="1735266at2759"/>